<feature type="domain" description="Rad21/Rec8-like protein N-terminal" evidence="6">
    <location>
        <begin position="4"/>
        <end position="113"/>
    </location>
</feature>
<evidence type="ECO:0000256" key="2">
    <source>
        <dbReference type="ARBA" id="ARBA00009870"/>
    </source>
</evidence>
<sequence>MLKLTSDSGPLAQLWLASNMTNIPRGSVLQTSITESAKEIAEVAGCSDAIEEATDNEDGSKYITLRTSGELLQGIVQVYAKQAGFLLGDIKDMLTKISSLFKMSSRVGITINKSNTIARIESITLEDTVTEKEVLLTPSLDFLFESKSSTIGDNRRRNIQGVTMGAPNAVWDTSLEVGRQNMLNDNDYSANNSILDLNFDIGEDQFEIGDEGTRNTGMNSNNEISTTGINNLSSHQDDDDILIDDNMENNWNLDIGDNHIDGNDSSIELGRRADSSVMEEEYTEFGFDLGLEKENIMEGYAEDEQAQALQNDNTLNLLSRPGRSRNLDPALIDTGRIIVDEDRVLSKKELHDITTNQESINNNNNRNSAKSITKKRLWNEIENDTSYIGTSITDNLIRYTSIKKSRKDNGDISEEELQLNINNESIDNMELVNDNFDLLQDNDQENEEQDILPELDNMAPTTENGTPAGLENARILENSSQSSETSSTIILPDQVKLVSGELVSKDTVEMAVTLRLVYEESNEYPKVTFPELLEKQVELKEDTAHNEEKTDSIKTKKDASQCFFDMLTLASAGCVSLHQEEPFADISLTVERAINEKFIPENSESPILA</sequence>
<dbReference type="GO" id="GO:0005634">
    <property type="term" value="C:nucleus"/>
    <property type="evidence" value="ECO:0007669"/>
    <property type="project" value="UniProtKB-SubCell"/>
</dbReference>
<evidence type="ECO:0000256" key="1">
    <source>
        <dbReference type="ARBA" id="ARBA00004123"/>
    </source>
</evidence>
<proteinExistence type="inferred from homology"/>
<organism evidence="7 8">
    <name type="scientific">Maudiozyma exigua</name>
    <name type="common">Yeast</name>
    <name type="synonym">Kazachstania exigua</name>
    <dbReference type="NCBI Taxonomy" id="34358"/>
    <lineage>
        <taxon>Eukaryota</taxon>
        <taxon>Fungi</taxon>
        <taxon>Dikarya</taxon>
        <taxon>Ascomycota</taxon>
        <taxon>Saccharomycotina</taxon>
        <taxon>Saccharomycetes</taxon>
        <taxon>Saccharomycetales</taxon>
        <taxon>Saccharomycetaceae</taxon>
        <taxon>Maudiozyma</taxon>
    </lineage>
</organism>
<dbReference type="AlphaFoldDB" id="A0A9P6WAG0"/>
<dbReference type="InterPro" id="IPR006910">
    <property type="entry name" value="Rad21_Rec8_N"/>
</dbReference>
<name>A0A9P6WAG0_MAUEX</name>
<dbReference type="PANTHER" id="PTHR12585">
    <property type="entry name" value="SCC1 / RAD21 FAMILY MEMBER"/>
    <property type="match status" value="1"/>
</dbReference>
<keyword evidence="8" id="KW-1185">Reference proteome</keyword>
<gene>
    <name evidence="7" type="primary">MCD1_2</name>
    <name evidence="7" type="ORF">C6P45_004356</name>
</gene>
<dbReference type="InterPro" id="IPR006909">
    <property type="entry name" value="Rad21/Rec8_C_eu"/>
</dbReference>
<comment type="caution">
    <text evidence="7">The sequence shown here is derived from an EMBL/GenBank/DDBJ whole genome shotgun (WGS) entry which is preliminary data.</text>
</comment>
<evidence type="ECO:0000313" key="7">
    <source>
        <dbReference type="EMBL" id="KAG0668755.1"/>
    </source>
</evidence>
<accession>A0A9P6WAG0</accession>
<keyword evidence="3" id="KW-0539">Nucleus</keyword>
<feature type="compositionally biased region" description="Polar residues" evidence="4">
    <location>
        <begin position="214"/>
        <end position="234"/>
    </location>
</feature>
<dbReference type="PANTHER" id="PTHR12585:SF69">
    <property type="entry name" value="FI11703P"/>
    <property type="match status" value="1"/>
</dbReference>
<evidence type="ECO:0000256" key="3">
    <source>
        <dbReference type="ARBA" id="ARBA00023242"/>
    </source>
</evidence>
<dbReference type="Pfam" id="PF04825">
    <property type="entry name" value="Rad21_Rec8_N"/>
    <property type="match status" value="1"/>
</dbReference>
<feature type="region of interest" description="Disordered" evidence="4">
    <location>
        <begin position="212"/>
        <end position="235"/>
    </location>
</feature>
<dbReference type="InterPro" id="IPR036390">
    <property type="entry name" value="WH_DNA-bd_sf"/>
</dbReference>
<dbReference type="Gene3D" id="1.10.10.580">
    <property type="entry name" value="Structural maintenance of chromosome 1. Chain E"/>
    <property type="match status" value="1"/>
</dbReference>
<dbReference type="EMBL" id="PUHR01000058">
    <property type="protein sequence ID" value="KAG0668755.1"/>
    <property type="molecule type" value="Genomic_DNA"/>
</dbReference>
<evidence type="ECO:0000313" key="8">
    <source>
        <dbReference type="Proteomes" id="UP000750334"/>
    </source>
</evidence>
<reference evidence="7 8" key="1">
    <citation type="submission" date="2020-11" db="EMBL/GenBank/DDBJ databases">
        <title>Kefir isolates.</title>
        <authorList>
            <person name="Marcisauskas S."/>
            <person name="Kim Y."/>
            <person name="Blasche S."/>
        </authorList>
    </citation>
    <scope>NUCLEOTIDE SEQUENCE [LARGE SCALE GENOMIC DNA]</scope>
    <source>
        <strain evidence="7 8">OG2</strain>
    </source>
</reference>
<evidence type="ECO:0000259" key="6">
    <source>
        <dbReference type="Pfam" id="PF04825"/>
    </source>
</evidence>
<feature type="domain" description="Rad21/Rec8-like protein C-terminal eukaryotic" evidence="5">
    <location>
        <begin position="554"/>
        <end position="592"/>
    </location>
</feature>
<dbReference type="SUPFAM" id="SSF46785">
    <property type="entry name" value="Winged helix' DNA-binding domain"/>
    <property type="match status" value="1"/>
</dbReference>
<dbReference type="Proteomes" id="UP000750334">
    <property type="component" value="Unassembled WGS sequence"/>
</dbReference>
<evidence type="ECO:0000259" key="5">
    <source>
        <dbReference type="Pfam" id="PF04824"/>
    </source>
</evidence>
<dbReference type="InterPro" id="IPR023093">
    <property type="entry name" value="ScpA-like_C"/>
</dbReference>
<dbReference type="GO" id="GO:1990414">
    <property type="term" value="P:replication-born double-strand break repair via sister chromatid exchange"/>
    <property type="evidence" value="ECO:0007669"/>
    <property type="project" value="TreeGrafter"/>
</dbReference>
<dbReference type="GO" id="GO:0007064">
    <property type="term" value="P:mitotic sister chromatid cohesion"/>
    <property type="evidence" value="ECO:0007669"/>
    <property type="project" value="TreeGrafter"/>
</dbReference>
<dbReference type="OrthoDB" id="10071381at2759"/>
<dbReference type="InterPro" id="IPR039781">
    <property type="entry name" value="Rad21/Rec8-like"/>
</dbReference>
<evidence type="ECO:0000256" key="4">
    <source>
        <dbReference type="SAM" id="MobiDB-lite"/>
    </source>
</evidence>
<dbReference type="Pfam" id="PF04824">
    <property type="entry name" value="Rad21_Rec8"/>
    <property type="match status" value="1"/>
</dbReference>
<comment type="similarity">
    <text evidence="2">Belongs to the rad21 family.</text>
</comment>
<dbReference type="GO" id="GO:0030892">
    <property type="term" value="C:mitotic cohesin complex"/>
    <property type="evidence" value="ECO:0007669"/>
    <property type="project" value="TreeGrafter"/>
</dbReference>
<comment type="subcellular location">
    <subcellularLocation>
        <location evidence="1">Nucleus</location>
    </subcellularLocation>
</comment>
<protein>
    <submittedName>
        <fullName evidence="7">Sister chromatid cohesion protein 1</fullName>
    </submittedName>
</protein>
<dbReference type="GO" id="GO:0003682">
    <property type="term" value="F:chromatin binding"/>
    <property type="evidence" value="ECO:0007669"/>
    <property type="project" value="TreeGrafter"/>
</dbReference>